<dbReference type="EMBL" id="BMAT01011871">
    <property type="protein sequence ID" value="GFR81193.1"/>
    <property type="molecule type" value="Genomic_DNA"/>
</dbReference>
<evidence type="ECO:0000313" key="2">
    <source>
        <dbReference type="EMBL" id="GFR81193.1"/>
    </source>
</evidence>
<proteinExistence type="predicted"/>
<protein>
    <submittedName>
        <fullName evidence="2">Uncharacterized protein</fullName>
    </submittedName>
</protein>
<reference evidence="2 3" key="1">
    <citation type="journal article" date="2021" name="Elife">
        <title>Chloroplast acquisition without the gene transfer in kleptoplastic sea slugs, Plakobranchus ocellatus.</title>
        <authorList>
            <person name="Maeda T."/>
            <person name="Takahashi S."/>
            <person name="Yoshida T."/>
            <person name="Shimamura S."/>
            <person name="Takaki Y."/>
            <person name="Nagai Y."/>
            <person name="Toyoda A."/>
            <person name="Suzuki Y."/>
            <person name="Arimoto A."/>
            <person name="Ishii H."/>
            <person name="Satoh N."/>
            <person name="Nishiyama T."/>
            <person name="Hasebe M."/>
            <person name="Maruyama T."/>
            <person name="Minagawa J."/>
            <person name="Obokata J."/>
            <person name="Shigenobu S."/>
        </authorList>
    </citation>
    <scope>NUCLEOTIDE SEQUENCE [LARGE SCALE GENOMIC DNA]</scope>
</reference>
<feature type="region of interest" description="Disordered" evidence="1">
    <location>
        <begin position="14"/>
        <end position="52"/>
    </location>
</feature>
<evidence type="ECO:0000313" key="3">
    <source>
        <dbReference type="Proteomes" id="UP000762676"/>
    </source>
</evidence>
<comment type="caution">
    <text evidence="2">The sequence shown here is derived from an EMBL/GenBank/DDBJ whole genome shotgun (WGS) entry which is preliminary data.</text>
</comment>
<name>A0AAV4G6M5_9GAST</name>
<gene>
    <name evidence="2" type="ORF">ElyMa_005917700</name>
</gene>
<organism evidence="2 3">
    <name type="scientific">Elysia marginata</name>
    <dbReference type="NCBI Taxonomy" id="1093978"/>
    <lineage>
        <taxon>Eukaryota</taxon>
        <taxon>Metazoa</taxon>
        <taxon>Spiralia</taxon>
        <taxon>Lophotrochozoa</taxon>
        <taxon>Mollusca</taxon>
        <taxon>Gastropoda</taxon>
        <taxon>Heterobranchia</taxon>
        <taxon>Euthyneura</taxon>
        <taxon>Panpulmonata</taxon>
        <taxon>Sacoglossa</taxon>
        <taxon>Placobranchoidea</taxon>
        <taxon>Plakobranchidae</taxon>
        <taxon>Elysia</taxon>
    </lineage>
</organism>
<accession>A0AAV4G6M5</accession>
<keyword evidence="3" id="KW-1185">Reference proteome</keyword>
<dbReference type="AlphaFoldDB" id="A0AAV4G6M5"/>
<dbReference type="Proteomes" id="UP000762676">
    <property type="component" value="Unassembled WGS sequence"/>
</dbReference>
<sequence length="105" mass="12088">MDFTHSSRYAWQTIKKLDPESRPTKSAPLTSQDETPEEIKDSGKHTPIRVLKSRPGKSIKQSWLLKKPRAFFLSAPITCKEMEKAIKCMKKTTRLQVLTGSIRTW</sequence>
<evidence type="ECO:0000256" key="1">
    <source>
        <dbReference type="SAM" id="MobiDB-lite"/>
    </source>
</evidence>